<dbReference type="PANTHER" id="PTHR32370">
    <property type="entry name" value="OS12G0117600 PROTEIN"/>
    <property type="match status" value="1"/>
</dbReference>
<organism evidence="4 5">
    <name type="scientific">Helianthus annuus</name>
    <name type="common">Common sunflower</name>
    <dbReference type="NCBI Taxonomy" id="4232"/>
    <lineage>
        <taxon>Eukaryota</taxon>
        <taxon>Viridiplantae</taxon>
        <taxon>Streptophyta</taxon>
        <taxon>Embryophyta</taxon>
        <taxon>Tracheophyta</taxon>
        <taxon>Spermatophyta</taxon>
        <taxon>Magnoliopsida</taxon>
        <taxon>eudicotyledons</taxon>
        <taxon>Gunneridae</taxon>
        <taxon>Pentapetalae</taxon>
        <taxon>asterids</taxon>
        <taxon>campanulids</taxon>
        <taxon>Asterales</taxon>
        <taxon>Asteraceae</taxon>
        <taxon>Asteroideae</taxon>
        <taxon>Heliantheae alliance</taxon>
        <taxon>Heliantheae</taxon>
        <taxon>Helianthus</taxon>
    </lineage>
</organism>
<comment type="caution">
    <text evidence="4">The sequence shown here is derived from an EMBL/GenBank/DDBJ whole genome shotgun (WGS) entry which is preliminary data.</text>
</comment>
<dbReference type="InterPro" id="IPR043454">
    <property type="entry name" value="NPH3/RPT2-like"/>
</dbReference>
<evidence type="ECO:0000259" key="3">
    <source>
        <dbReference type="PROSITE" id="PS51649"/>
    </source>
</evidence>
<dbReference type="Proteomes" id="UP000215914">
    <property type="component" value="Unassembled WGS sequence"/>
</dbReference>
<reference evidence="4" key="2">
    <citation type="submission" date="2020-06" db="EMBL/GenBank/DDBJ databases">
        <title>Helianthus annuus Genome sequencing and assembly Release 2.</title>
        <authorList>
            <person name="Gouzy J."/>
            <person name="Langlade N."/>
            <person name="Munos S."/>
        </authorList>
    </citation>
    <scope>NUCLEOTIDE SEQUENCE</scope>
    <source>
        <tissue evidence="4">Leaves</tissue>
    </source>
</reference>
<name>A0A9K3E6F1_HELAN</name>
<keyword evidence="1" id="KW-0833">Ubl conjugation pathway</keyword>
<gene>
    <name evidence="4" type="ORF">HanXRQr2_Chr14g0629531</name>
</gene>
<dbReference type="Pfam" id="PF03000">
    <property type="entry name" value="NPH3"/>
    <property type="match status" value="1"/>
</dbReference>
<evidence type="ECO:0000256" key="2">
    <source>
        <dbReference type="PROSITE-ProRule" id="PRU00982"/>
    </source>
</evidence>
<evidence type="ECO:0000256" key="1">
    <source>
        <dbReference type="ARBA" id="ARBA00022786"/>
    </source>
</evidence>
<accession>A0A9K3E6F1</accession>
<dbReference type="InterPro" id="IPR027356">
    <property type="entry name" value="NPH3_dom"/>
</dbReference>
<evidence type="ECO:0000313" key="5">
    <source>
        <dbReference type="Proteomes" id="UP000215914"/>
    </source>
</evidence>
<dbReference type="EMBL" id="MNCJ02000329">
    <property type="protein sequence ID" value="KAF5767850.1"/>
    <property type="molecule type" value="Genomic_DNA"/>
</dbReference>
<dbReference type="OrthoDB" id="624345at2759"/>
<comment type="similarity">
    <text evidence="2">Belongs to the NPH3 family.</text>
</comment>
<evidence type="ECO:0000313" key="4">
    <source>
        <dbReference type="EMBL" id="KAF5767850.1"/>
    </source>
</evidence>
<dbReference type="AlphaFoldDB" id="A0A9K3E6F1"/>
<proteinExistence type="inferred from homology"/>
<dbReference type="Gramene" id="mRNA:HanXRQr2_Chr14g0629531">
    <property type="protein sequence ID" value="CDS:HanXRQr2_Chr14g0629531.1"/>
    <property type="gene ID" value="HanXRQr2_Chr14g0629531"/>
</dbReference>
<feature type="domain" description="NPH3" evidence="3">
    <location>
        <begin position="52"/>
        <end position="268"/>
    </location>
</feature>
<keyword evidence="5" id="KW-1185">Reference proteome</keyword>
<reference evidence="4" key="1">
    <citation type="journal article" date="2017" name="Nature">
        <title>The sunflower genome provides insights into oil metabolism, flowering and Asterid evolution.</title>
        <authorList>
            <person name="Badouin H."/>
            <person name="Gouzy J."/>
            <person name="Grassa C.J."/>
            <person name="Murat F."/>
            <person name="Staton S.E."/>
            <person name="Cottret L."/>
            <person name="Lelandais-Briere C."/>
            <person name="Owens G.L."/>
            <person name="Carrere S."/>
            <person name="Mayjonade B."/>
            <person name="Legrand L."/>
            <person name="Gill N."/>
            <person name="Kane N.C."/>
            <person name="Bowers J.E."/>
            <person name="Hubner S."/>
            <person name="Bellec A."/>
            <person name="Berard A."/>
            <person name="Berges H."/>
            <person name="Blanchet N."/>
            <person name="Boniface M.C."/>
            <person name="Brunel D."/>
            <person name="Catrice O."/>
            <person name="Chaidir N."/>
            <person name="Claudel C."/>
            <person name="Donnadieu C."/>
            <person name="Faraut T."/>
            <person name="Fievet G."/>
            <person name="Helmstetter N."/>
            <person name="King M."/>
            <person name="Knapp S.J."/>
            <person name="Lai Z."/>
            <person name="Le Paslier M.C."/>
            <person name="Lippi Y."/>
            <person name="Lorenzon L."/>
            <person name="Mandel J.R."/>
            <person name="Marage G."/>
            <person name="Marchand G."/>
            <person name="Marquand E."/>
            <person name="Bret-Mestries E."/>
            <person name="Morien E."/>
            <person name="Nambeesan S."/>
            <person name="Nguyen T."/>
            <person name="Pegot-Espagnet P."/>
            <person name="Pouilly N."/>
            <person name="Raftis F."/>
            <person name="Sallet E."/>
            <person name="Schiex T."/>
            <person name="Thomas J."/>
            <person name="Vandecasteele C."/>
            <person name="Vares D."/>
            <person name="Vear F."/>
            <person name="Vautrin S."/>
            <person name="Crespi M."/>
            <person name="Mangin B."/>
            <person name="Burke J.M."/>
            <person name="Salse J."/>
            <person name="Munos S."/>
            <person name="Vincourt P."/>
            <person name="Rieseberg L.H."/>
            <person name="Langlade N.B."/>
        </authorList>
    </citation>
    <scope>NUCLEOTIDE SEQUENCE</scope>
    <source>
        <tissue evidence="4">Leaves</tissue>
    </source>
</reference>
<sequence length="268" mass="30471">MWRLDSISSKASMDPSRVEWSYTYNRKKISNENGTESPLYNGVMKQLTVPEDWWVEDLCDLHIDLYKIVIITIKAKGRVSLDVVGESLKAYLHRKLKKGDDVKNHLLIETILFLIPTERNSVSCDLLIQLLQECVRLDCGEMQKDILVKRIGQQPQNASVADLVDVDIDLVQELVKTFMMQDQVADHGDEHRFLEVKFVDSGEKVKVAKLIDLYLAEIARNPDLLLLKFTDLADKVSTLSRPSHGEPGGGGYGWRRQAPVVRKQVVRG</sequence>
<dbReference type="PROSITE" id="PS51649">
    <property type="entry name" value="NPH3"/>
    <property type="match status" value="1"/>
</dbReference>
<protein>
    <submittedName>
        <fullName evidence="4">NPH3 domain-containing protein</fullName>
    </submittedName>
</protein>